<evidence type="ECO:0000313" key="1">
    <source>
        <dbReference type="EMBL" id="GAH92398.1"/>
    </source>
</evidence>
<comment type="caution">
    <text evidence="1">The sequence shown here is derived from an EMBL/GenBank/DDBJ whole genome shotgun (WGS) entry which is preliminary data.</text>
</comment>
<feature type="non-terminal residue" evidence="1">
    <location>
        <position position="1"/>
    </location>
</feature>
<protein>
    <submittedName>
        <fullName evidence="1">Uncharacterized protein</fullName>
    </submittedName>
</protein>
<dbReference type="AlphaFoldDB" id="X1LE32"/>
<name>X1LE32_9ZZZZ</name>
<reference evidence="1" key="1">
    <citation type="journal article" date="2014" name="Front. Microbiol.">
        <title>High frequency of phylogenetically diverse reductive dehalogenase-homologous genes in deep subseafloor sedimentary metagenomes.</title>
        <authorList>
            <person name="Kawai M."/>
            <person name="Futagami T."/>
            <person name="Toyoda A."/>
            <person name="Takaki Y."/>
            <person name="Nishi S."/>
            <person name="Hori S."/>
            <person name="Arai W."/>
            <person name="Tsubouchi T."/>
            <person name="Morono Y."/>
            <person name="Uchiyama I."/>
            <person name="Ito T."/>
            <person name="Fujiyama A."/>
            <person name="Inagaki F."/>
            <person name="Takami H."/>
        </authorList>
    </citation>
    <scope>NUCLEOTIDE SEQUENCE</scope>
    <source>
        <strain evidence="1">Expedition CK06-06</strain>
    </source>
</reference>
<accession>X1LE32</accession>
<dbReference type="EMBL" id="BARU01049332">
    <property type="protein sequence ID" value="GAH92398.1"/>
    <property type="molecule type" value="Genomic_DNA"/>
</dbReference>
<proteinExistence type="predicted"/>
<gene>
    <name evidence="1" type="ORF">S03H2_72702</name>
</gene>
<sequence>VGQAYQNKTDLNAGLEAWQKAIVKYGNEQGFKVTSK</sequence>
<organism evidence="1">
    <name type="scientific">marine sediment metagenome</name>
    <dbReference type="NCBI Taxonomy" id="412755"/>
    <lineage>
        <taxon>unclassified sequences</taxon>
        <taxon>metagenomes</taxon>
        <taxon>ecological metagenomes</taxon>
    </lineage>
</organism>